<dbReference type="Proteomes" id="UP001296873">
    <property type="component" value="Unassembled WGS sequence"/>
</dbReference>
<sequence length="216" mass="22772">MHTPWEGSMTTRLLRTTTAALAIAAGLGLATGPGDARADPAQAATGQVPEAAIQEARGLVRSFSANLKGELQAAIREGGPAHAIGVCREAAPSIAGNLSETRGWAVGRTALRVRNPRNSPSVRERAVLMDFKQRHAAGESLETMESAAVIQHGGRRYLHYMKAIPTQQVCLACHGSAVKENVRQAIDAQYPADAATGFEPGDLRGAFTFVKPLPGK</sequence>
<dbReference type="EMBL" id="NRRL01000030">
    <property type="protein sequence ID" value="MBK1668800.1"/>
    <property type="molecule type" value="Genomic_DNA"/>
</dbReference>
<keyword evidence="3" id="KW-1185">Reference proteome</keyword>
<protein>
    <recommendedName>
        <fullName evidence="1">Tll0287-like domain-containing protein</fullName>
    </recommendedName>
</protein>
<gene>
    <name evidence="2" type="ORF">CKO28_12240</name>
</gene>
<dbReference type="InterPro" id="IPR021796">
    <property type="entry name" value="Tll0287-like_dom"/>
</dbReference>
<evidence type="ECO:0000313" key="2">
    <source>
        <dbReference type="EMBL" id="MBK1668800.1"/>
    </source>
</evidence>
<feature type="domain" description="Tll0287-like" evidence="1">
    <location>
        <begin position="54"/>
        <end position="210"/>
    </location>
</feature>
<dbReference type="Gene3D" id="3.30.450.290">
    <property type="match status" value="1"/>
</dbReference>
<evidence type="ECO:0000259" key="1">
    <source>
        <dbReference type="Pfam" id="PF11845"/>
    </source>
</evidence>
<accession>A0ABS1DEE8</accession>
<comment type="caution">
    <text evidence="2">The sequence shown here is derived from an EMBL/GenBank/DDBJ whole genome shotgun (WGS) entry which is preliminary data.</text>
</comment>
<organism evidence="2 3">
    <name type="scientific">Rhodovibrio sodomensis</name>
    <dbReference type="NCBI Taxonomy" id="1088"/>
    <lineage>
        <taxon>Bacteria</taxon>
        <taxon>Pseudomonadati</taxon>
        <taxon>Pseudomonadota</taxon>
        <taxon>Alphaproteobacteria</taxon>
        <taxon>Rhodospirillales</taxon>
        <taxon>Rhodovibrionaceae</taxon>
        <taxon>Rhodovibrio</taxon>
    </lineage>
</organism>
<name>A0ABS1DEE8_9PROT</name>
<dbReference type="Pfam" id="PF11845">
    <property type="entry name" value="Tll0287-like"/>
    <property type="match status" value="1"/>
</dbReference>
<evidence type="ECO:0000313" key="3">
    <source>
        <dbReference type="Proteomes" id="UP001296873"/>
    </source>
</evidence>
<proteinExistence type="predicted"/>
<reference evidence="2 3" key="1">
    <citation type="journal article" date="2020" name="Microorganisms">
        <title>Osmotic Adaptation and Compatible Solute Biosynthesis of Phototrophic Bacteria as Revealed from Genome Analyses.</title>
        <authorList>
            <person name="Imhoff J.F."/>
            <person name="Rahn T."/>
            <person name="Kunzel S."/>
            <person name="Keller A."/>
            <person name="Neulinger S.C."/>
        </authorList>
    </citation>
    <scope>NUCLEOTIDE SEQUENCE [LARGE SCALE GENOMIC DNA]</scope>
    <source>
        <strain evidence="2 3">DSM 9895</strain>
    </source>
</reference>